<dbReference type="InterPro" id="IPR005084">
    <property type="entry name" value="CBM6"/>
</dbReference>
<dbReference type="Pfam" id="PF03422">
    <property type="entry name" value="CBM_6"/>
    <property type="match status" value="1"/>
</dbReference>
<dbReference type="InterPro" id="IPR008979">
    <property type="entry name" value="Galactose-bd-like_sf"/>
</dbReference>
<dbReference type="RefSeq" id="WP_239151714.1">
    <property type="nucleotide sequence ID" value="NZ_BOPG01000024.1"/>
</dbReference>
<dbReference type="CDD" id="cd04081">
    <property type="entry name" value="CBM35_galactosidase-like"/>
    <property type="match status" value="1"/>
</dbReference>
<organism evidence="4 5">
    <name type="scientific">Virgisporangium aurantiacum</name>
    <dbReference type="NCBI Taxonomy" id="175570"/>
    <lineage>
        <taxon>Bacteria</taxon>
        <taxon>Bacillati</taxon>
        <taxon>Actinomycetota</taxon>
        <taxon>Actinomycetes</taxon>
        <taxon>Micromonosporales</taxon>
        <taxon>Micromonosporaceae</taxon>
        <taxon>Virgisporangium</taxon>
    </lineage>
</organism>
<dbReference type="GO" id="GO:0030246">
    <property type="term" value="F:carbohydrate binding"/>
    <property type="evidence" value="ECO:0007669"/>
    <property type="project" value="InterPro"/>
</dbReference>
<feature type="domain" description="CBM6" evidence="3">
    <location>
        <begin position="439"/>
        <end position="571"/>
    </location>
</feature>
<dbReference type="Pfam" id="PF16990">
    <property type="entry name" value="CBM_35"/>
    <property type="match status" value="1"/>
</dbReference>
<keyword evidence="1 2" id="KW-0732">Signal</keyword>
<dbReference type="Proteomes" id="UP000612585">
    <property type="component" value="Unassembled WGS sequence"/>
</dbReference>
<evidence type="ECO:0000313" key="4">
    <source>
        <dbReference type="EMBL" id="GIJ56477.1"/>
    </source>
</evidence>
<evidence type="ECO:0000313" key="5">
    <source>
        <dbReference type="Proteomes" id="UP000612585"/>
    </source>
</evidence>
<dbReference type="InterPro" id="IPR017853">
    <property type="entry name" value="GH"/>
</dbReference>
<sequence>MRVRNCVCAMVVTSLVAGTVAALAAAPATAAPSQLTVDLGASTGAPRYGATGFLYGLGDEGIPNETVLAALRPQVTAQKAPDGLQHPNGDALKVAPMFKRAGGRDIQIYMQDVYKQWPYDNLGLADYLSKVDVMTRKVVADPNRSSYVYVPFNEPDLIWYQGNLSGFLGAWRTVYQRIRSIDPTARIAGPNFASYRSGDLRSFLTYARDNAVLPHVTTWHELGNDFFTDWQNHYNDYRSIEASLGIIQRPISINEYGRSSGDLGVPGNLVQYVARFEASKVDGCLAYWTTAGGLNDLVTRNNQATGGWWLYKWYGELTGNTVAVTPPSPGGSLQGVAALDAAKKQARIVFGGNNPSSGTYDTNVVVRNATALGATVHATVWGVDTSGLNPSGGPYLVREGDFATSGGQATIPLTGLRGSSAYHVILTPNTDLTAAGPTTRYQAEYARIDGSARVTYGTNTGYSGTYFVEGYGASTTASTKFVVTVPADGYYNLGLRYSAGPYSGAPAGRSVRIRLNGTDLTDLALPGTADWNTWNTVTAKVFLPAGISRVDVNAYAGDDRDAVNLDYLDVAATTGTVTTYQAEAGGNTLGGTAVVASDAAASGGRYVGWIGAGAANTLRFNGVTVPAAGRYRMVVGYANGELGDGATNYNSNIVDRYADISVNGGAARRSYFRNTLGWSNYRTTVVDVDLAAGANTITFANAGPGFAPNVDLVQIAAPIS</sequence>
<dbReference type="SUPFAM" id="SSF49785">
    <property type="entry name" value="Galactose-binding domain-like"/>
    <property type="match status" value="2"/>
</dbReference>
<gene>
    <name evidence="4" type="ORF">Vau01_039930</name>
</gene>
<evidence type="ECO:0000256" key="2">
    <source>
        <dbReference type="SAM" id="SignalP"/>
    </source>
</evidence>
<feature type="signal peptide" evidence="2">
    <location>
        <begin position="1"/>
        <end position="30"/>
    </location>
</feature>
<dbReference type="SMART" id="SM00606">
    <property type="entry name" value="CBD_IV"/>
    <property type="match status" value="1"/>
</dbReference>
<protein>
    <recommendedName>
        <fullName evidence="3">CBM6 domain-containing protein</fullName>
    </recommendedName>
</protein>
<dbReference type="Gene3D" id="2.60.120.260">
    <property type="entry name" value="Galactose-binding domain-like"/>
    <property type="match status" value="2"/>
</dbReference>
<proteinExistence type="predicted"/>
<dbReference type="PROSITE" id="PS51175">
    <property type="entry name" value="CBM6"/>
    <property type="match status" value="2"/>
</dbReference>
<evidence type="ECO:0000256" key="1">
    <source>
        <dbReference type="ARBA" id="ARBA00022729"/>
    </source>
</evidence>
<dbReference type="Gene3D" id="3.20.20.80">
    <property type="entry name" value="Glycosidases"/>
    <property type="match status" value="1"/>
</dbReference>
<reference evidence="4" key="1">
    <citation type="submission" date="2021-01" db="EMBL/GenBank/DDBJ databases">
        <title>Whole genome shotgun sequence of Virgisporangium aurantiacum NBRC 16421.</title>
        <authorList>
            <person name="Komaki H."/>
            <person name="Tamura T."/>
        </authorList>
    </citation>
    <scope>NUCLEOTIDE SEQUENCE</scope>
    <source>
        <strain evidence="4">NBRC 16421</strain>
    </source>
</reference>
<dbReference type="AlphaFoldDB" id="A0A8J3Z487"/>
<dbReference type="EMBL" id="BOPG01000024">
    <property type="protein sequence ID" value="GIJ56477.1"/>
    <property type="molecule type" value="Genomic_DNA"/>
</dbReference>
<comment type="caution">
    <text evidence="4">The sequence shown here is derived from an EMBL/GenBank/DDBJ whole genome shotgun (WGS) entry which is preliminary data.</text>
</comment>
<evidence type="ECO:0000259" key="3">
    <source>
        <dbReference type="PROSITE" id="PS51175"/>
    </source>
</evidence>
<keyword evidence="5" id="KW-1185">Reference proteome</keyword>
<accession>A0A8J3Z487</accession>
<feature type="chain" id="PRO_5039478445" description="CBM6 domain-containing protein" evidence="2">
    <location>
        <begin position="31"/>
        <end position="720"/>
    </location>
</feature>
<feature type="domain" description="CBM6" evidence="3">
    <location>
        <begin position="578"/>
        <end position="716"/>
    </location>
</feature>
<name>A0A8J3Z487_9ACTN</name>
<dbReference type="SUPFAM" id="SSF51445">
    <property type="entry name" value="(Trans)glycosidases"/>
    <property type="match status" value="1"/>
</dbReference>
<dbReference type="InterPro" id="IPR006584">
    <property type="entry name" value="Cellulose-bd_IV"/>
</dbReference>